<dbReference type="AlphaFoldDB" id="A0AAD9HFG4"/>
<reference evidence="1" key="1">
    <citation type="submission" date="2021-06" db="EMBL/GenBank/DDBJ databases">
        <title>Comparative genomics, transcriptomics and evolutionary studies reveal genomic signatures of adaptation to plant cell wall in hemibiotrophic fungi.</title>
        <authorList>
            <consortium name="DOE Joint Genome Institute"/>
            <person name="Baroncelli R."/>
            <person name="Diaz J.F."/>
            <person name="Benocci T."/>
            <person name="Peng M."/>
            <person name="Battaglia E."/>
            <person name="Haridas S."/>
            <person name="Andreopoulos W."/>
            <person name="Labutti K."/>
            <person name="Pangilinan J."/>
            <person name="Floch G.L."/>
            <person name="Makela M.R."/>
            <person name="Henrissat B."/>
            <person name="Grigoriev I.V."/>
            <person name="Crouch J.A."/>
            <person name="De Vries R.P."/>
            <person name="Sukno S.A."/>
            <person name="Thon M.R."/>
        </authorList>
    </citation>
    <scope>NUCLEOTIDE SEQUENCE</scope>
    <source>
        <strain evidence="1">MAFF235873</strain>
    </source>
</reference>
<dbReference type="Proteomes" id="UP001232148">
    <property type="component" value="Unassembled WGS sequence"/>
</dbReference>
<protein>
    <submittedName>
        <fullName evidence="1">Uncharacterized protein</fullName>
    </submittedName>
</protein>
<gene>
    <name evidence="1" type="ORF">LX32DRAFT_721614</name>
</gene>
<sequence>MTSFGLFDSPTAKMQNNLPYTIGFKLVNGLRVPTPLSARRQNQQHDAQRSDSSDFSSLFHSPTAELLRGGVVPNHRFVNGYHVPKKISCRNARPLPFTEETTLFHSPTAAMVSDGVSPKPSARYVNNLRIPTRIGGNKRQRAKGLHDALSSTISEPQSRAQSWLSDNEPIISSPTAAFLRGPQYDFQFRTNNSLRIPHSINRCRPATGLVCSCEVEMGVWNTSTEASSIYQNHSFEIMSSSINHRTHQSYQTTRAAHILHADPNNVDDSDSRAEAKQAQLCASVDTAIGQLHDPFIGEDRQILRQILGYLDQRRHDLVARRISVDSNAPQVNVPASWPEVANLAFEGIRTVDYPYLLRVMQAIDILACGIWYADPTDKENVPPKSIH</sequence>
<accession>A0AAD9HFG4</accession>
<organism evidence="1 2">
    <name type="scientific">Colletotrichum zoysiae</name>
    <dbReference type="NCBI Taxonomy" id="1216348"/>
    <lineage>
        <taxon>Eukaryota</taxon>
        <taxon>Fungi</taxon>
        <taxon>Dikarya</taxon>
        <taxon>Ascomycota</taxon>
        <taxon>Pezizomycotina</taxon>
        <taxon>Sordariomycetes</taxon>
        <taxon>Hypocreomycetidae</taxon>
        <taxon>Glomerellales</taxon>
        <taxon>Glomerellaceae</taxon>
        <taxon>Colletotrichum</taxon>
        <taxon>Colletotrichum graminicola species complex</taxon>
    </lineage>
</organism>
<name>A0AAD9HFG4_9PEZI</name>
<proteinExistence type="predicted"/>
<keyword evidence="2" id="KW-1185">Reference proteome</keyword>
<comment type="caution">
    <text evidence="1">The sequence shown here is derived from an EMBL/GenBank/DDBJ whole genome shotgun (WGS) entry which is preliminary data.</text>
</comment>
<evidence type="ECO:0000313" key="2">
    <source>
        <dbReference type="Proteomes" id="UP001232148"/>
    </source>
</evidence>
<dbReference type="EMBL" id="MU842889">
    <property type="protein sequence ID" value="KAK2027768.1"/>
    <property type="molecule type" value="Genomic_DNA"/>
</dbReference>
<evidence type="ECO:0000313" key="1">
    <source>
        <dbReference type="EMBL" id="KAK2027768.1"/>
    </source>
</evidence>